<gene>
    <name evidence="2" type="ORF">UX44_C0012G0014</name>
</gene>
<sequence length="70" mass="7899">MNKPTPKRKISFNNVSPDALHAIVAQAQSINPDQAEEHEADGHNLKPAKNKKIDSVDYIAELEREEEFTE</sequence>
<evidence type="ECO:0000256" key="1">
    <source>
        <dbReference type="SAM" id="MobiDB-lite"/>
    </source>
</evidence>
<evidence type="ECO:0000313" key="3">
    <source>
        <dbReference type="Proteomes" id="UP000034732"/>
    </source>
</evidence>
<protein>
    <submittedName>
        <fullName evidence="2">Uncharacterized protein</fullName>
    </submittedName>
</protein>
<accession>A0A0G1PDD4</accession>
<feature type="compositionally biased region" description="Basic and acidic residues" evidence="1">
    <location>
        <begin position="35"/>
        <end position="44"/>
    </location>
</feature>
<evidence type="ECO:0000313" key="2">
    <source>
        <dbReference type="EMBL" id="KKU30804.1"/>
    </source>
</evidence>
<proteinExistence type="predicted"/>
<name>A0A0G1PDD4_UNCKA</name>
<feature type="region of interest" description="Disordered" evidence="1">
    <location>
        <begin position="30"/>
        <end position="51"/>
    </location>
</feature>
<organism evidence="2 3">
    <name type="scientific">candidate division WWE3 bacterium GW2011_GWA1_46_21</name>
    <dbReference type="NCBI Taxonomy" id="1619107"/>
    <lineage>
        <taxon>Bacteria</taxon>
        <taxon>Katanobacteria</taxon>
    </lineage>
</organism>
<dbReference type="AlphaFoldDB" id="A0A0G1PDD4"/>
<dbReference type="EMBL" id="LCMF01000012">
    <property type="protein sequence ID" value="KKU30804.1"/>
    <property type="molecule type" value="Genomic_DNA"/>
</dbReference>
<reference evidence="2 3" key="1">
    <citation type="journal article" date="2015" name="Nature">
        <title>rRNA introns, odd ribosomes, and small enigmatic genomes across a large radiation of phyla.</title>
        <authorList>
            <person name="Brown C.T."/>
            <person name="Hug L.A."/>
            <person name="Thomas B.C."/>
            <person name="Sharon I."/>
            <person name="Castelle C.J."/>
            <person name="Singh A."/>
            <person name="Wilkins M.J."/>
            <person name="Williams K.H."/>
            <person name="Banfield J.F."/>
        </authorList>
    </citation>
    <scope>NUCLEOTIDE SEQUENCE [LARGE SCALE GENOMIC DNA]</scope>
</reference>
<comment type="caution">
    <text evidence="2">The sequence shown here is derived from an EMBL/GenBank/DDBJ whole genome shotgun (WGS) entry which is preliminary data.</text>
</comment>
<dbReference type="Proteomes" id="UP000034732">
    <property type="component" value="Unassembled WGS sequence"/>
</dbReference>